<dbReference type="EMBL" id="JAAAIM010000553">
    <property type="protein sequence ID" value="KAG0286681.1"/>
    <property type="molecule type" value="Genomic_DNA"/>
</dbReference>
<evidence type="ECO:0000313" key="1">
    <source>
        <dbReference type="EMBL" id="KAG0286681.1"/>
    </source>
</evidence>
<organism evidence="1 2">
    <name type="scientific">Linnemannia gamsii</name>
    <dbReference type="NCBI Taxonomy" id="64522"/>
    <lineage>
        <taxon>Eukaryota</taxon>
        <taxon>Fungi</taxon>
        <taxon>Fungi incertae sedis</taxon>
        <taxon>Mucoromycota</taxon>
        <taxon>Mortierellomycotina</taxon>
        <taxon>Mortierellomycetes</taxon>
        <taxon>Mortierellales</taxon>
        <taxon>Mortierellaceae</taxon>
        <taxon>Linnemannia</taxon>
    </lineage>
</organism>
<dbReference type="Proteomes" id="UP001194696">
    <property type="component" value="Unassembled WGS sequence"/>
</dbReference>
<reference evidence="1 2" key="1">
    <citation type="journal article" date="2020" name="Fungal Divers.">
        <title>Resolving the Mortierellaceae phylogeny through synthesis of multi-gene phylogenetics and phylogenomics.</title>
        <authorList>
            <person name="Vandepol N."/>
            <person name="Liber J."/>
            <person name="Desiro A."/>
            <person name="Na H."/>
            <person name="Kennedy M."/>
            <person name="Barry K."/>
            <person name="Grigoriev I.V."/>
            <person name="Miller A.N."/>
            <person name="O'Donnell K."/>
            <person name="Stajich J.E."/>
            <person name="Bonito G."/>
        </authorList>
    </citation>
    <scope>NUCLEOTIDE SEQUENCE [LARGE SCALE GENOMIC DNA]</scope>
    <source>
        <strain evidence="1 2">AD045</strain>
    </source>
</reference>
<evidence type="ECO:0000313" key="2">
    <source>
        <dbReference type="Proteomes" id="UP001194696"/>
    </source>
</evidence>
<keyword evidence="2" id="KW-1185">Reference proteome</keyword>
<sequence length="180" mass="19431">MEPLPGKVEYPTRISSKAFGKSVPGKVEYPTPVSSKAFGKSVPGKVEYPTPVSSKAFGKSIPGKVVYPTRVSSLTTEKSISVKVEYPTRVSSIAAGKSVSGRVKYPTQPRIHAGLALMPIPEKAEYFPSKGDEKDFELAVEKARKASTAKFCTTCNCLDDIGWCKDCNACIDCCPDFIDP</sequence>
<name>A0ABQ7JWX3_9FUNG</name>
<proteinExistence type="predicted"/>
<gene>
    <name evidence="1" type="ORF">BGZ96_009253</name>
</gene>
<comment type="caution">
    <text evidence="1">The sequence shown here is derived from an EMBL/GenBank/DDBJ whole genome shotgun (WGS) entry which is preliminary data.</text>
</comment>
<protein>
    <submittedName>
        <fullName evidence="1">Uncharacterized protein</fullName>
    </submittedName>
</protein>
<accession>A0ABQ7JWX3</accession>